<feature type="region of interest" description="Disordered" evidence="6">
    <location>
        <begin position="328"/>
        <end position="350"/>
    </location>
</feature>
<feature type="transmembrane region" description="Helical" evidence="7">
    <location>
        <begin position="245"/>
        <end position="265"/>
    </location>
</feature>
<protein>
    <submittedName>
        <fullName evidence="9">GDP-mannose transporter GONST3</fullName>
    </submittedName>
</protein>
<evidence type="ECO:0000259" key="8">
    <source>
        <dbReference type="Pfam" id="PF03151"/>
    </source>
</evidence>
<dbReference type="GO" id="GO:0016020">
    <property type="term" value="C:membrane"/>
    <property type="evidence" value="ECO:0007669"/>
    <property type="project" value="UniProtKB-SubCell"/>
</dbReference>
<evidence type="ECO:0000256" key="6">
    <source>
        <dbReference type="SAM" id="MobiDB-lite"/>
    </source>
</evidence>
<feature type="transmembrane region" description="Helical" evidence="7">
    <location>
        <begin position="302"/>
        <end position="318"/>
    </location>
</feature>
<keyword evidence="4 7" id="KW-1133">Transmembrane helix</keyword>
<comment type="subcellular location">
    <subcellularLocation>
        <location evidence="1">Membrane</location>
        <topology evidence="1">Multi-pass membrane protein</topology>
    </subcellularLocation>
</comment>
<feature type="transmembrane region" description="Helical" evidence="7">
    <location>
        <begin position="148"/>
        <end position="167"/>
    </location>
</feature>
<dbReference type="Pfam" id="PF03151">
    <property type="entry name" value="TPT"/>
    <property type="match status" value="1"/>
</dbReference>
<evidence type="ECO:0000256" key="7">
    <source>
        <dbReference type="SAM" id="Phobius"/>
    </source>
</evidence>
<proteinExistence type="predicted"/>
<accession>A0ABD1BRJ5</accession>
<evidence type="ECO:0000313" key="9">
    <source>
        <dbReference type="EMBL" id="KAL1219729.1"/>
    </source>
</evidence>
<dbReference type="PANTHER" id="PTHR11132">
    <property type="entry name" value="SOLUTE CARRIER FAMILY 35"/>
    <property type="match status" value="1"/>
</dbReference>
<comment type="caution">
    <text evidence="9">The sequence shown here is derived from an EMBL/GenBank/DDBJ whole genome shotgun (WGS) entry which is preliminary data.</text>
</comment>
<sequence length="350" mass="39795">MVLRRHWKRFRFDRMSNRAHWYNDLFHQVSVYGIATGYCISASLLSIINKWAIMKFPYPGALTALQYFTSATGVLLCGKLKLIEHDPLNLLTMWKFLPAAIMFYLSLFTNSELLLHSNVDTFIVFRSAVPVFVAIGETLFLNQPWPSFKTWISLGTIFGGSLLYVFTDYQFTVTAYSWAIAYLVSMCIDLVYIKHVVMTIGLNTWGLVLYNNFEALLLFPLELLIMGEFQKLRNEINGKPDWCSFSVVLPVGLSCLFGLAISFFGFSCRRGISATGFTVLGIVNKLLTVVINLVIWDKHSNIIGTLGLLICMFGGVMYQQSTCKKPKAVQEDKPQEQDEELMKLQENEEA</sequence>
<keyword evidence="2" id="KW-0813">Transport</keyword>
<evidence type="ECO:0000256" key="3">
    <source>
        <dbReference type="ARBA" id="ARBA00022692"/>
    </source>
</evidence>
<keyword evidence="10" id="KW-1185">Reference proteome</keyword>
<name>A0ABD1BRJ5_CARAN</name>
<dbReference type="InterPro" id="IPR004853">
    <property type="entry name" value="Sugar_P_trans_dom"/>
</dbReference>
<evidence type="ECO:0000313" key="10">
    <source>
        <dbReference type="Proteomes" id="UP001558713"/>
    </source>
</evidence>
<feature type="transmembrane region" description="Helical" evidence="7">
    <location>
        <begin position="173"/>
        <end position="193"/>
    </location>
</feature>
<gene>
    <name evidence="9" type="ORF">V5N11_028720</name>
</gene>
<evidence type="ECO:0000256" key="2">
    <source>
        <dbReference type="ARBA" id="ARBA00022448"/>
    </source>
</evidence>
<dbReference type="AlphaFoldDB" id="A0ABD1BRJ5"/>
<keyword evidence="3 7" id="KW-0812">Transmembrane</keyword>
<dbReference type="EMBL" id="JBANAX010000171">
    <property type="protein sequence ID" value="KAL1219729.1"/>
    <property type="molecule type" value="Genomic_DNA"/>
</dbReference>
<keyword evidence="5 7" id="KW-0472">Membrane</keyword>
<evidence type="ECO:0000256" key="4">
    <source>
        <dbReference type="ARBA" id="ARBA00022989"/>
    </source>
</evidence>
<feature type="transmembrane region" description="Helical" evidence="7">
    <location>
        <begin position="21"/>
        <end position="48"/>
    </location>
</feature>
<feature type="transmembrane region" description="Helical" evidence="7">
    <location>
        <begin position="121"/>
        <end position="141"/>
    </location>
</feature>
<evidence type="ECO:0000256" key="5">
    <source>
        <dbReference type="ARBA" id="ARBA00023136"/>
    </source>
</evidence>
<reference evidence="9 10" key="1">
    <citation type="submission" date="2024-04" db="EMBL/GenBank/DDBJ databases">
        <title>Genome assembly C_amara_ONT_v2.</title>
        <authorList>
            <person name="Yant L."/>
            <person name="Moore C."/>
            <person name="Slenker M."/>
        </authorList>
    </citation>
    <scope>NUCLEOTIDE SEQUENCE [LARGE SCALE GENOMIC DNA]</scope>
    <source>
        <tissue evidence="9">Leaf</tissue>
    </source>
</reference>
<feature type="transmembrane region" description="Helical" evidence="7">
    <location>
        <begin position="90"/>
        <end position="109"/>
    </location>
</feature>
<feature type="transmembrane region" description="Helical" evidence="7">
    <location>
        <begin position="277"/>
        <end position="296"/>
    </location>
</feature>
<feature type="transmembrane region" description="Helical" evidence="7">
    <location>
        <begin position="60"/>
        <end position="78"/>
    </location>
</feature>
<feature type="transmembrane region" description="Helical" evidence="7">
    <location>
        <begin position="205"/>
        <end position="225"/>
    </location>
</feature>
<dbReference type="Proteomes" id="UP001558713">
    <property type="component" value="Unassembled WGS sequence"/>
</dbReference>
<organism evidence="9 10">
    <name type="scientific">Cardamine amara subsp. amara</name>
    <dbReference type="NCBI Taxonomy" id="228776"/>
    <lineage>
        <taxon>Eukaryota</taxon>
        <taxon>Viridiplantae</taxon>
        <taxon>Streptophyta</taxon>
        <taxon>Embryophyta</taxon>
        <taxon>Tracheophyta</taxon>
        <taxon>Spermatophyta</taxon>
        <taxon>Magnoliopsida</taxon>
        <taxon>eudicotyledons</taxon>
        <taxon>Gunneridae</taxon>
        <taxon>Pentapetalae</taxon>
        <taxon>rosids</taxon>
        <taxon>malvids</taxon>
        <taxon>Brassicales</taxon>
        <taxon>Brassicaceae</taxon>
        <taxon>Cardamineae</taxon>
        <taxon>Cardamine</taxon>
    </lineage>
</organism>
<evidence type="ECO:0000256" key="1">
    <source>
        <dbReference type="ARBA" id="ARBA00004141"/>
    </source>
</evidence>
<feature type="domain" description="Sugar phosphate transporter" evidence="8">
    <location>
        <begin position="42"/>
        <end position="318"/>
    </location>
</feature>
<dbReference type="InterPro" id="IPR050186">
    <property type="entry name" value="TPT_transporter"/>
</dbReference>